<dbReference type="InterPro" id="IPR001849">
    <property type="entry name" value="PH_domain"/>
</dbReference>
<dbReference type="EMBL" id="CAWUON010000012">
    <property type="protein sequence ID" value="CAK7265538.1"/>
    <property type="molecule type" value="Genomic_DNA"/>
</dbReference>
<evidence type="ECO:0000256" key="1">
    <source>
        <dbReference type="ARBA" id="ARBA00022553"/>
    </source>
</evidence>
<dbReference type="InterPro" id="IPR027267">
    <property type="entry name" value="AH/BAR_dom_sf"/>
</dbReference>
<evidence type="ECO:0000313" key="4">
    <source>
        <dbReference type="EMBL" id="CAK7265538.1"/>
    </source>
</evidence>
<feature type="region of interest" description="Disordered" evidence="2">
    <location>
        <begin position="1"/>
        <end position="33"/>
    </location>
</feature>
<dbReference type="SUPFAM" id="SSF50729">
    <property type="entry name" value="PH domain-like"/>
    <property type="match status" value="1"/>
</dbReference>
<organism evidence="4 5">
    <name type="scientific">Sporothrix epigloea</name>
    <dbReference type="NCBI Taxonomy" id="1892477"/>
    <lineage>
        <taxon>Eukaryota</taxon>
        <taxon>Fungi</taxon>
        <taxon>Dikarya</taxon>
        <taxon>Ascomycota</taxon>
        <taxon>Pezizomycotina</taxon>
        <taxon>Sordariomycetes</taxon>
        <taxon>Sordariomycetidae</taxon>
        <taxon>Ophiostomatales</taxon>
        <taxon>Ophiostomataceae</taxon>
        <taxon>Sporothrix</taxon>
    </lineage>
</organism>
<keyword evidence="5" id="KW-1185">Reference proteome</keyword>
<dbReference type="InterPro" id="IPR046868">
    <property type="entry name" value="BAR_4"/>
</dbReference>
<dbReference type="Gene3D" id="2.30.29.30">
    <property type="entry name" value="Pleckstrin-homology domain (PH domain)/Phosphotyrosine-binding domain (PTB)"/>
    <property type="match status" value="1"/>
</dbReference>
<evidence type="ECO:0000313" key="5">
    <source>
        <dbReference type="Proteomes" id="UP001642502"/>
    </source>
</evidence>
<feature type="compositionally biased region" description="Low complexity" evidence="2">
    <location>
        <begin position="431"/>
        <end position="455"/>
    </location>
</feature>
<gene>
    <name evidence="4" type="ORF">SEPCBS119000_001562</name>
</gene>
<evidence type="ECO:0000256" key="2">
    <source>
        <dbReference type="SAM" id="MobiDB-lite"/>
    </source>
</evidence>
<accession>A0ABP0DBE9</accession>
<feature type="region of interest" description="Disordered" evidence="2">
    <location>
        <begin position="478"/>
        <end position="505"/>
    </location>
</feature>
<feature type="region of interest" description="Disordered" evidence="2">
    <location>
        <begin position="416"/>
        <end position="455"/>
    </location>
</feature>
<dbReference type="PANTHER" id="PTHR31941:SF1">
    <property type="entry name" value="CYTOSKELETAL SIGNALING PROTEIN SLM1"/>
    <property type="match status" value="1"/>
</dbReference>
<dbReference type="SMART" id="SM00233">
    <property type="entry name" value="PH"/>
    <property type="match status" value="1"/>
</dbReference>
<feature type="domain" description="PH" evidence="3">
    <location>
        <begin position="303"/>
        <end position="412"/>
    </location>
</feature>
<dbReference type="Pfam" id="PF20400">
    <property type="entry name" value="BAR_4"/>
    <property type="match status" value="1"/>
</dbReference>
<dbReference type="PANTHER" id="PTHR31941">
    <property type="entry name" value="CYTOSKELETAL SIGNALING PROTEIN SLM1"/>
    <property type="match status" value="1"/>
</dbReference>
<dbReference type="InterPro" id="IPR046869">
    <property type="entry name" value="SLM1/RGC1-like_PH"/>
</dbReference>
<comment type="caution">
    <text evidence="4">The sequence shown here is derived from an EMBL/GenBank/DDBJ whole genome shotgun (WGS) entry which is preliminary data.</text>
</comment>
<reference evidence="4 5" key="1">
    <citation type="submission" date="2024-01" db="EMBL/GenBank/DDBJ databases">
        <authorList>
            <person name="Allen C."/>
            <person name="Tagirdzhanova G."/>
        </authorList>
    </citation>
    <scope>NUCLEOTIDE SEQUENCE [LARGE SCALE GENOMIC DNA]</scope>
    <source>
        <strain evidence="4 5">CBS 119000</strain>
    </source>
</reference>
<dbReference type="PROSITE" id="PS50003">
    <property type="entry name" value="PH_DOMAIN"/>
    <property type="match status" value="1"/>
</dbReference>
<dbReference type="Proteomes" id="UP001642502">
    <property type="component" value="Unassembled WGS sequence"/>
</dbReference>
<proteinExistence type="predicted"/>
<sequence>MASEQQDLPIRHGTGLTSVTSASDEAVPDADPTSTAEVLAERIQAWKHVCGNLEDYIGAVEKLHKDQASQYEKVLKTISKPLREGQHFDTQLGGINGFFDNMRANTQALINTNLETEKNLKGSVLPILDRLHKEIKNKAKELASGAQKGAKEVEKARATTQKHIELLGQQTATFEATGGKLESQYDPYVINRGVLYRLNKQVAEENNHRNDLISVQANFETFEAHVIGVLQQAMEAFNMFAGGQAQRVSALYGDMLTCVQGIPSDGEWKSFTSRFSDILVNPNDPPRTVESISFPNQDHQSTHAVIEGSLERKSRNKLSFGTSTGYYVVTPSRFLHEFKDSDNVRKDPIPELSIYLPEATIGSPSGEKFSVKGKDRGKSMGSRLAGSSELHFKAHSPADAEKWYYIIRDVAGSAHNTHAESHTAPTSPIVASPTSPTAPLSPTPGASATLPPATTAAVSPVTSPAVASPPVTFPESGAATVAAEPVPTKSAEAGAATSAPTNAVV</sequence>
<dbReference type="Pfam" id="PF20399">
    <property type="entry name" value="PH_20"/>
    <property type="match status" value="1"/>
</dbReference>
<name>A0ABP0DBE9_9PEZI</name>
<protein>
    <recommendedName>
        <fullName evidence="3">PH domain-containing protein</fullName>
    </recommendedName>
</protein>
<dbReference type="Gene3D" id="1.20.1270.60">
    <property type="entry name" value="Arfaptin homology (AH) domain/BAR domain"/>
    <property type="match status" value="1"/>
</dbReference>
<evidence type="ECO:0000259" key="3">
    <source>
        <dbReference type="PROSITE" id="PS50003"/>
    </source>
</evidence>
<dbReference type="InterPro" id="IPR011993">
    <property type="entry name" value="PH-like_dom_sf"/>
</dbReference>
<keyword evidence="1" id="KW-0597">Phosphoprotein</keyword>